<dbReference type="OrthoDB" id="9813231at2"/>
<dbReference type="Proteomes" id="UP000422572">
    <property type="component" value="Chromosome"/>
</dbReference>
<dbReference type="SUPFAM" id="SSF159888">
    <property type="entry name" value="YdhG-like"/>
    <property type="match status" value="1"/>
</dbReference>
<proteinExistence type="predicted"/>
<dbReference type="AlphaFoldDB" id="A0A6I6FAI2"/>
<keyword evidence="3" id="KW-1185">Reference proteome</keyword>
<gene>
    <name evidence="2" type="ORF">EIZ62_02200</name>
</gene>
<sequence length="117" mass="13006">MTEHFASVDDYIASFPEDVRGVLEEVRRTIHDAAPDGVGEKISYGIPAVTHGRRSLVYFAGWQKHVSVYPVPEGDDAFQRDIEPYRSGKGTLKFPLSAPVPYDLIARVVGHLLAERP</sequence>
<dbReference type="EMBL" id="CP034279">
    <property type="protein sequence ID" value="QGV77192.1"/>
    <property type="molecule type" value="Genomic_DNA"/>
</dbReference>
<accession>A0A6I6FAI2</accession>
<evidence type="ECO:0000313" key="2">
    <source>
        <dbReference type="EMBL" id="QGV77192.1"/>
    </source>
</evidence>
<dbReference type="InterPro" id="IPR014922">
    <property type="entry name" value="YdhG-like"/>
</dbReference>
<evidence type="ECO:0000259" key="1">
    <source>
        <dbReference type="Pfam" id="PF08818"/>
    </source>
</evidence>
<dbReference type="RefSeq" id="WP_156691013.1">
    <property type="nucleotide sequence ID" value="NZ_CP034279.1"/>
</dbReference>
<feature type="domain" description="YdhG-like" evidence="1">
    <location>
        <begin position="20"/>
        <end position="109"/>
    </location>
</feature>
<dbReference type="KEGG" id="sfic:EIZ62_02200"/>
<organism evidence="2 3">
    <name type="scientific">Streptomyces ficellus</name>
    <dbReference type="NCBI Taxonomy" id="1977088"/>
    <lineage>
        <taxon>Bacteria</taxon>
        <taxon>Bacillati</taxon>
        <taxon>Actinomycetota</taxon>
        <taxon>Actinomycetes</taxon>
        <taxon>Kitasatosporales</taxon>
        <taxon>Streptomycetaceae</taxon>
        <taxon>Streptomyces</taxon>
    </lineage>
</organism>
<reference evidence="2 3" key="1">
    <citation type="submission" date="2018-12" db="EMBL/GenBank/DDBJ databases">
        <title>Complete genome sequence of Streptomyces ficellus NRRL8067, the producer of ficellomycin, feldamycin and nojirimycin.</title>
        <authorList>
            <person name="Zhang H."/>
            <person name="Yue R."/>
            <person name="Liu Y."/>
            <person name="Li M."/>
            <person name="Mu H."/>
            <person name="Zhang J."/>
        </authorList>
    </citation>
    <scope>NUCLEOTIDE SEQUENCE [LARGE SCALE GENOMIC DNA]</scope>
    <source>
        <strain evidence="2 3">NRRL 8067</strain>
    </source>
</reference>
<dbReference type="Pfam" id="PF08818">
    <property type="entry name" value="DUF1801"/>
    <property type="match status" value="1"/>
</dbReference>
<name>A0A6I6FAI2_9ACTN</name>
<protein>
    <recommendedName>
        <fullName evidence="1">YdhG-like domain-containing protein</fullName>
    </recommendedName>
</protein>
<evidence type="ECO:0000313" key="3">
    <source>
        <dbReference type="Proteomes" id="UP000422572"/>
    </source>
</evidence>
<dbReference type="Gene3D" id="3.90.1150.200">
    <property type="match status" value="1"/>
</dbReference>